<organism evidence="1 2">
    <name type="scientific">Trifolium medium</name>
    <dbReference type="NCBI Taxonomy" id="97028"/>
    <lineage>
        <taxon>Eukaryota</taxon>
        <taxon>Viridiplantae</taxon>
        <taxon>Streptophyta</taxon>
        <taxon>Embryophyta</taxon>
        <taxon>Tracheophyta</taxon>
        <taxon>Spermatophyta</taxon>
        <taxon>Magnoliopsida</taxon>
        <taxon>eudicotyledons</taxon>
        <taxon>Gunneridae</taxon>
        <taxon>Pentapetalae</taxon>
        <taxon>rosids</taxon>
        <taxon>fabids</taxon>
        <taxon>Fabales</taxon>
        <taxon>Fabaceae</taxon>
        <taxon>Papilionoideae</taxon>
        <taxon>50 kb inversion clade</taxon>
        <taxon>NPAAA clade</taxon>
        <taxon>Hologalegina</taxon>
        <taxon>IRL clade</taxon>
        <taxon>Trifolieae</taxon>
        <taxon>Trifolium</taxon>
    </lineage>
</organism>
<name>A0A392PFC9_9FABA</name>
<reference evidence="1 2" key="1">
    <citation type="journal article" date="2018" name="Front. Plant Sci.">
        <title>Red Clover (Trifolium pratense) and Zigzag Clover (T. medium) - A Picture of Genomic Similarities and Differences.</title>
        <authorList>
            <person name="Dluhosova J."/>
            <person name="Istvanek J."/>
            <person name="Nedelnik J."/>
            <person name="Repkova J."/>
        </authorList>
    </citation>
    <scope>NUCLEOTIDE SEQUENCE [LARGE SCALE GENOMIC DNA]</scope>
    <source>
        <strain evidence="2">cv. 10/8</strain>
        <tissue evidence="1">Leaf</tissue>
    </source>
</reference>
<proteinExistence type="predicted"/>
<keyword evidence="2" id="KW-1185">Reference proteome</keyword>
<accession>A0A392PFC9</accession>
<dbReference type="EMBL" id="LXQA010077717">
    <property type="protein sequence ID" value="MCI10811.1"/>
    <property type="molecule type" value="Genomic_DNA"/>
</dbReference>
<sequence>MEEKEGGGDGIDGAEEESWILLFVKVYLVQWRATGWRGGDTAAERMEKAGEAVS</sequence>
<protein>
    <submittedName>
        <fullName evidence="1">Uncharacterized protein</fullName>
    </submittedName>
</protein>
<evidence type="ECO:0000313" key="2">
    <source>
        <dbReference type="Proteomes" id="UP000265520"/>
    </source>
</evidence>
<evidence type="ECO:0000313" key="1">
    <source>
        <dbReference type="EMBL" id="MCI10811.1"/>
    </source>
</evidence>
<dbReference type="AlphaFoldDB" id="A0A392PFC9"/>
<comment type="caution">
    <text evidence="1">The sequence shown here is derived from an EMBL/GenBank/DDBJ whole genome shotgun (WGS) entry which is preliminary data.</text>
</comment>
<dbReference type="Proteomes" id="UP000265520">
    <property type="component" value="Unassembled WGS sequence"/>
</dbReference>